<dbReference type="GO" id="GO:0005634">
    <property type="term" value="C:nucleus"/>
    <property type="evidence" value="ECO:0007669"/>
    <property type="project" value="UniProtKB-SubCell"/>
</dbReference>
<dbReference type="GO" id="GO:0006383">
    <property type="term" value="P:transcription by RNA polymerase III"/>
    <property type="evidence" value="ECO:0007669"/>
    <property type="project" value="TreeGrafter"/>
</dbReference>
<comment type="subcellular location">
    <subcellularLocation>
        <location evidence="1">Nucleus</location>
    </subcellularLocation>
</comment>
<dbReference type="GO" id="GO:0003677">
    <property type="term" value="F:DNA binding"/>
    <property type="evidence" value="ECO:0007669"/>
    <property type="project" value="InterPro"/>
</dbReference>
<dbReference type="Gene3D" id="2.130.10.10">
    <property type="entry name" value="YVTN repeat-like/Quinoprotein amine dehydrogenase"/>
    <property type="match status" value="1"/>
</dbReference>
<keyword evidence="2" id="KW-0804">Transcription</keyword>
<keyword evidence="6" id="KW-1185">Reference proteome</keyword>
<evidence type="ECO:0000256" key="3">
    <source>
        <dbReference type="ARBA" id="ARBA00023242"/>
    </source>
</evidence>
<dbReference type="PRINTS" id="PR00929">
    <property type="entry name" value="ATHOOK"/>
</dbReference>
<sequence>MGQGTEPRDRSAEHVEKSERRESVECMEQILDPQVDVAEFDYSVENFFAAMDKIGDLCGTSAKENFDSREIERFSPMVTFLKEWKYFYYDPKIINFTSEQVKDLPKDIRLPQFSAASVPKMTRLPEETKQSDSLPSYGSFLIDLCSNDFILHAGGLVWALDWCPRNQEQQGQEDCKIKCEYLAVAAHPSTSAYHKIGAPLLGRGVIQIWCLFNCDEDIEIPLMRTQGRGRPRKEPVKPKSGTGKPRGRPRKKPVEEKPTAPRPRGRPRKRPVSSSDEEYTFTGSKKLLGTLDQNGLKDLSLLNPLVSPERSLAETSISETVTSTRKSRRVPKKNTLVTVDLDSEEEPSSISNGNGGTSDLVGYSCVDSRCTSSTMNLSFSSSIKCTEQLMQPRRRGRPRKKPMLSASVSAASCLALSTGDTVQCSSKEPSAVDGKELSASCNNVIMTQDNALSLTGPQVNSLSLHDSVPEKYNVTDTQAKHRGRPRKKLAFSVPEPRGTSGDKHAHNDNFASPSVAPSETEVTVLPYLSRFESSMTVENALSSSTEPHNKSADAQCKGETIQAKSRGRTRKRPVLKLDTFDLVKCTELTKDIDETCRTINKDQEELNSVSFGIKQSGEDNKKNEERCGFENPVSSDFCRDQKLPDDCSPNQENHSENSIPLEKTISKEETVCSSIAQGLTLPRVVFCLAHNGKVAWDVKWRPTNGNTTSKECMGYLAVLLGNGSLEVWEIPLPGMVKTLFTSKNEKGTDPRFLKLTPWFRCSTVKRGDKQSIPLSMEWSPAFPHDLILAGCHDGTVLVWKFSTQCSTQDARPLLCFVADSAPIRALAWAPETSHAKSENVFVTAGNEGLKFWDLRDPYRPLWELNPIQRAVLSLDWVKDPRCIVMGLDDGTMRILSLCNAANDVPVTGQPFAGSKYQGLHSFSFSLFAIWSVHVSESTGFVAYCCADGRTIRFQVTCINCGASQFVDKDPSRGRTPHFLCGSLLEENGSLKIYTPSSAPLQQVPVPQKKSSNGLGTANSGAQLVFDNEQTELALSQISGDGAVLSICSAAQAPQIKATQKSRDNKKKNEPGQMTNQLTIANKGRGLSVKSKTKTKGSEEEFQVFPPKILAIHRVRWNKNKGSQRWLCYGGTAGILRCQQIPLV</sequence>
<dbReference type="SUPFAM" id="SSF50978">
    <property type="entry name" value="WD40 repeat-like"/>
    <property type="match status" value="1"/>
</dbReference>
<evidence type="ECO:0000256" key="4">
    <source>
        <dbReference type="SAM" id="MobiDB-lite"/>
    </source>
</evidence>
<name>A0A8J5CDD4_ZINOF</name>
<evidence type="ECO:0000256" key="2">
    <source>
        <dbReference type="ARBA" id="ARBA00023163"/>
    </source>
</evidence>
<dbReference type="AlphaFoldDB" id="A0A8J5CDD4"/>
<evidence type="ECO:0000256" key="1">
    <source>
        <dbReference type="ARBA" id="ARBA00004123"/>
    </source>
</evidence>
<dbReference type="InterPro" id="IPR052416">
    <property type="entry name" value="GTF3C_component"/>
</dbReference>
<keyword evidence="3" id="KW-0539">Nucleus</keyword>
<feature type="compositionally biased region" description="Basic residues" evidence="4">
    <location>
        <begin position="480"/>
        <end position="489"/>
    </location>
</feature>
<feature type="region of interest" description="Disordered" evidence="4">
    <location>
        <begin position="1"/>
        <end position="22"/>
    </location>
</feature>
<dbReference type="SMART" id="SM00384">
    <property type="entry name" value="AT_hook"/>
    <property type="match status" value="6"/>
</dbReference>
<feature type="compositionally biased region" description="Polar residues" evidence="4">
    <location>
        <begin position="509"/>
        <end position="519"/>
    </location>
</feature>
<reference evidence="5 6" key="1">
    <citation type="submission" date="2020-08" db="EMBL/GenBank/DDBJ databases">
        <title>Plant Genome Project.</title>
        <authorList>
            <person name="Zhang R.-G."/>
        </authorList>
    </citation>
    <scope>NUCLEOTIDE SEQUENCE [LARGE SCALE GENOMIC DNA]</scope>
    <source>
        <tissue evidence="5">Rhizome</tissue>
    </source>
</reference>
<dbReference type="EMBL" id="JACMSC010000019">
    <property type="protein sequence ID" value="KAG6473546.1"/>
    <property type="molecule type" value="Genomic_DNA"/>
</dbReference>
<gene>
    <name evidence="5" type="ORF">ZIOFF_067463</name>
</gene>
<evidence type="ECO:0000313" key="5">
    <source>
        <dbReference type="EMBL" id="KAG6473546.1"/>
    </source>
</evidence>
<feature type="region of interest" description="Disordered" evidence="4">
    <location>
        <begin position="224"/>
        <end position="281"/>
    </location>
</feature>
<feature type="region of interest" description="Disordered" evidence="4">
    <location>
        <begin position="474"/>
        <end position="519"/>
    </location>
</feature>
<feature type="region of interest" description="Disordered" evidence="4">
    <location>
        <begin position="1055"/>
        <end position="1074"/>
    </location>
</feature>
<dbReference type="InterPro" id="IPR017956">
    <property type="entry name" value="AT_hook_DNA-bd_motif"/>
</dbReference>
<dbReference type="PANTHER" id="PTHR15052:SF2">
    <property type="entry name" value="GENERAL TRANSCRIPTION FACTOR 3C POLYPEPTIDE 2"/>
    <property type="match status" value="1"/>
</dbReference>
<organism evidence="5 6">
    <name type="scientific">Zingiber officinale</name>
    <name type="common">Ginger</name>
    <name type="synonym">Amomum zingiber</name>
    <dbReference type="NCBI Taxonomy" id="94328"/>
    <lineage>
        <taxon>Eukaryota</taxon>
        <taxon>Viridiplantae</taxon>
        <taxon>Streptophyta</taxon>
        <taxon>Embryophyta</taxon>
        <taxon>Tracheophyta</taxon>
        <taxon>Spermatophyta</taxon>
        <taxon>Magnoliopsida</taxon>
        <taxon>Liliopsida</taxon>
        <taxon>Zingiberales</taxon>
        <taxon>Zingiberaceae</taxon>
        <taxon>Zingiber</taxon>
    </lineage>
</organism>
<comment type="caution">
    <text evidence="5">The sequence shown here is derived from an EMBL/GenBank/DDBJ whole genome shotgun (WGS) entry which is preliminary data.</text>
</comment>
<feature type="region of interest" description="Disordered" evidence="4">
    <location>
        <begin position="538"/>
        <end position="569"/>
    </location>
</feature>
<dbReference type="InterPro" id="IPR036322">
    <property type="entry name" value="WD40_repeat_dom_sf"/>
</dbReference>
<evidence type="ECO:0000313" key="6">
    <source>
        <dbReference type="Proteomes" id="UP000734854"/>
    </source>
</evidence>
<dbReference type="GO" id="GO:0000127">
    <property type="term" value="C:transcription factor TFIIIC complex"/>
    <property type="evidence" value="ECO:0007669"/>
    <property type="project" value="TreeGrafter"/>
</dbReference>
<dbReference type="InterPro" id="IPR001680">
    <property type="entry name" value="WD40_rpt"/>
</dbReference>
<protein>
    <submittedName>
        <fullName evidence="5">Uncharacterized protein</fullName>
    </submittedName>
</protein>
<proteinExistence type="predicted"/>
<dbReference type="PANTHER" id="PTHR15052">
    <property type="entry name" value="RNA POLYMERASE III TRANSCRIPTION INITIATION FACTOR COMPLEX SUBUNIT"/>
    <property type="match status" value="1"/>
</dbReference>
<dbReference type="Proteomes" id="UP000734854">
    <property type="component" value="Unassembled WGS sequence"/>
</dbReference>
<dbReference type="SMART" id="SM00320">
    <property type="entry name" value="WD40"/>
    <property type="match status" value="5"/>
</dbReference>
<dbReference type="InterPro" id="IPR015943">
    <property type="entry name" value="WD40/YVTN_repeat-like_dom_sf"/>
</dbReference>
<feature type="compositionally biased region" description="Basic and acidic residues" evidence="4">
    <location>
        <begin position="1060"/>
        <end position="1069"/>
    </location>
</feature>
<accession>A0A8J5CDD4</accession>